<dbReference type="InterPro" id="IPR014048">
    <property type="entry name" value="MethylDNA_cys_MeTrfase_DNA-bd"/>
</dbReference>
<evidence type="ECO:0000256" key="4">
    <source>
        <dbReference type="ARBA" id="ARBA00022763"/>
    </source>
</evidence>
<gene>
    <name evidence="9" type="ORF">ACFPM4_10750</name>
</gene>
<evidence type="ECO:0000256" key="6">
    <source>
        <dbReference type="ARBA" id="ARBA00049348"/>
    </source>
</evidence>
<dbReference type="RefSeq" id="WP_382351263.1">
    <property type="nucleotide sequence ID" value="NZ_JBHSMC010000014.1"/>
</dbReference>
<evidence type="ECO:0000313" key="9">
    <source>
        <dbReference type="EMBL" id="MFC5465226.1"/>
    </source>
</evidence>
<dbReference type="GO" id="GO:0003908">
    <property type="term" value="F:methylated-DNA-[protein]-cysteine S-methyltransferase activity"/>
    <property type="evidence" value="ECO:0007669"/>
    <property type="project" value="UniProtKB-EC"/>
</dbReference>
<feature type="domain" description="Methylguanine DNA methyltransferase ribonuclease-like" evidence="8">
    <location>
        <begin position="16"/>
        <end position="83"/>
    </location>
</feature>
<dbReference type="Gene3D" id="1.10.10.10">
    <property type="entry name" value="Winged helix-like DNA-binding domain superfamily/Winged helix DNA-binding domain"/>
    <property type="match status" value="1"/>
</dbReference>
<dbReference type="Pfam" id="PF02870">
    <property type="entry name" value="Methyltransf_1N"/>
    <property type="match status" value="1"/>
</dbReference>
<evidence type="ECO:0000256" key="1">
    <source>
        <dbReference type="ARBA" id="ARBA00001286"/>
    </source>
</evidence>
<dbReference type="InterPro" id="IPR008332">
    <property type="entry name" value="MethylG_MeTrfase_N"/>
</dbReference>
<evidence type="ECO:0000256" key="3">
    <source>
        <dbReference type="ARBA" id="ARBA00022679"/>
    </source>
</evidence>
<keyword evidence="2 9" id="KW-0489">Methyltransferase</keyword>
<dbReference type="Gene3D" id="3.30.160.70">
    <property type="entry name" value="Methylated DNA-protein cysteine methyltransferase domain"/>
    <property type="match status" value="1"/>
</dbReference>
<dbReference type="GO" id="GO:0032259">
    <property type="term" value="P:methylation"/>
    <property type="evidence" value="ECO:0007669"/>
    <property type="project" value="UniProtKB-KW"/>
</dbReference>
<sequence>MNKQIINWFIFEYDKWNFYIAKTDKGLCYVSSPGQTYDAFEEGVSKLFPQASLVENGEALQPYIDELHEYLSGKRKTFTLPIDVKGTPFQEEVWNALNQVPYGKTYSYSEIAELIQKPRAVRAVGSAIGANPVLISIPCHRVIGTNGNITGYRGGVEMKQFLLGLESGNTVG</sequence>
<organism evidence="9 10">
    <name type="scientific">Lederbergia graminis</name>
    <dbReference type="NCBI Taxonomy" id="735518"/>
    <lineage>
        <taxon>Bacteria</taxon>
        <taxon>Bacillati</taxon>
        <taxon>Bacillota</taxon>
        <taxon>Bacilli</taxon>
        <taxon>Bacillales</taxon>
        <taxon>Bacillaceae</taxon>
        <taxon>Lederbergia</taxon>
    </lineage>
</organism>
<accession>A0ABW0LL44</accession>
<reference evidence="10" key="1">
    <citation type="journal article" date="2019" name="Int. J. Syst. Evol. Microbiol.">
        <title>The Global Catalogue of Microorganisms (GCM) 10K type strain sequencing project: providing services to taxonomists for standard genome sequencing and annotation.</title>
        <authorList>
            <consortium name="The Broad Institute Genomics Platform"/>
            <consortium name="The Broad Institute Genome Sequencing Center for Infectious Disease"/>
            <person name="Wu L."/>
            <person name="Ma J."/>
        </authorList>
    </citation>
    <scope>NUCLEOTIDE SEQUENCE [LARGE SCALE GENOMIC DNA]</scope>
    <source>
        <strain evidence="10">CGMCC 1.12237</strain>
    </source>
</reference>
<dbReference type="InterPro" id="IPR036217">
    <property type="entry name" value="MethylDNA_cys_MeTrfase_DNAb"/>
</dbReference>
<keyword evidence="4" id="KW-0227">DNA damage</keyword>
<feature type="domain" description="Methylated-DNA-[protein]-cysteine S-methyltransferase DNA binding" evidence="7">
    <location>
        <begin position="88"/>
        <end position="167"/>
    </location>
</feature>
<dbReference type="EC" id="2.1.1.63" evidence="9"/>
<keyword evidence="10" id="KW-1185">Reference proteome</keyword>
<dbReference type="PROSITE" id="PS00374">
    <property type="entry name" value="MGMT"/>
    <property type="match status" value="1"/>
</dbReference>
<dbReference type="PANTHER" id="PTHR10815">
    <property type="entry name" value="METHYLATED-DNA--PROTEIN-CYSTEINE METHYLTRANSFERASE"/>
    <property type="match status" value="1"/>
</dbReference>
<dbReference type="SUPFAM" id="SSF46767">
    <property type="entry name" value="Methylated DNA-protein cysteine methyltransferase, C-terminal domain"/>
    <property type="match status" value="1"/>
</dbReference>
<dbReference type="Proteomes" id="UP001596147">
    <property type="component" value="Unassembled WGS sequence"/>
</dbReference>
<dbReference type="InterPro" id="IPR001497">
    <property type="entry name" value="MethylDNA_cys_MeTrfase_AS"/>
</dbReference>
<keyword evidence="5" id="KW-0234">DNA repair</keyword>
<evidence type="ECO:0000256" key="5">
    <source>
        <dbReference type="ARBA" id="ARBA00023204"/>
    </source>
</evidence>
<evidence type="ECO:0000259" key="7">
    <source>
        <dbReference type="Pfam" id="PF01035"/>
    </source>
</evidence>
<evidence type="ECO:0000313" key="10">
    <source>
        <dbReference type="Proteomes" id="UP001596147"/>
    </source>
</evidence>
<evidence type="ECO:0000256" key="2">
    <source>
        <dbReference type="ARBA" id="ARBA00022603"/>
    </source>
</evidence>
<proteinExistence type="predicted"/>
<dbReference type="SUPFAM" id="SSF53155">
    <property type="entry name" value="Methylated DNA-protein cysteine methyltransferase domain"/>
    <property type="match status" value="1"/>
</dbReference>
<comment type="caution">
    <text evidence="9">The sequence shown here is derived from an EMBL/GenBank/DDBJ whole genome shotgun (WGS) entry which is preliminary data.</text>
</comment>
<protein>
    <submittedName>
        <fullName evidence="9">Methylated-DNA--[protein]-cysteine S-methyltransferase</fullName>
        <ecNumber evidence="9">2.1.1.63</ecNumber>
    </submittedName>
</protein>
<keyword evidence="3 9" id="KW-0808">Transferase</keyword>
<dbReference type="NCBIfam" id="TIGR00589">
    <property type="entry name" value="ogt"/>
    <property type="match status" value="1"/>
</dbReference>
<dbReference type="InterPro" id="IPR036631">
    <property type="entry name" value="MGMT_N_sf"/>
</dbReference>
<dbReference type="EMBL" id="JBHSMC010000014">
    <property type="protein sequence ID" value="MFC5465226.1"/>
    <property type="molecule type" value="Genomic_DNA"/>
</dbReference>
<dbReference type="Pfam" id="PF01035">
    <property type="entry name" value="DNA_binding_1"/>
    <property type="match status" value="1"/>
</dbReference>
<evidence type="ECO:0000259" key="8">
    <source>
        <dbReference type="Pfam" id="PF02870"/>
    </source>
</evidence>
<dbReference type="CDD" id="cd06445">
    <property type="entry name" value="ATase"/>
    <property type="match status" value="1"/>
</dbReference>
<dbReference type="PANTHER" id="PTHR10815:SF12">
    <property type="entry name" value="METHYLATED-DNA--PROTEIN-CYSTEINE METHYLTRANSFERASE, INDUCIBLE"/>
    <property type="match status" value="1"/>
</dbReference>
<comment type="catalytic activity">
    <reaction evidence="1">
        <text>a 4-O-methyl-thymidine in DNA + L-cysteinyl-[protein] = a thymidine in DNA + S-methyl-L-cysteinyl-[protein]</text>
        <dbReference type="Rhea" id="RHEA:53428"/>
        <dbReference type="Rhea" id="RHEA-COMP:10131"/>
        <dbReference type="Rhea" id="RHEA-COMP:10132"/>
        <dbReference type="Rhea" id="RHEA-COMP:13555"/>
        <dbReference type="Rhea" id="RHEA-COMP:13556"/>
        <dbReference type="ChEBI" id="CHEBI:29950"/>
        <dbReference type="ChEBI" id="CHEBI:82612"/>
        <dbReference type="ChEBI" id="CHEBI:137386"/>
        <dbReference type="ChEBI" id="CHEBI:137387"/>
        <dbReference type="EC" id="2.1.1.63"/>
    </reaction>
</comment>
<dbReference type="InterPro" id="IPR036388">
    <property type="entry name" value="WH-like_DNA-bd_sf"/>
</dbReference>
<name>A0ABW0LL44_9BACI</name>
<comment type="catalytic activity">
    <reaction evidence="6">
        <text>a 6-O-methyl-2'-deoxyguanosine in DNA + L-cysteinyl-[protein] = S-methyl-L-cysteinyl-[protein] + a 2'-deoxyguanosine in DNA</text>
        <dbReference type="Rhea" id="RHEA:24000"/>
        <dbReference type="Rhea" id="RHEA-COMP:10131"/>
        <dbReference type="Rhea" id="RHEA-COMP:10132"/>
        <dbReference type="Rhea" id="RHEA-COMP:11367"/>
        <dbReference type="Rhea" id="RHEA-COMP:11368"/>
        <dbReference type="ChEBI" id="CHEBI:29950"/>
        <dbReference type="ChEBI" id="CHEBI:82612"/>
        <dbReference type="ChEBI" id="CHEBI:85445"/>
        <dbReference type="ChEBI" id="CHEBI:85448"/>
        <dbReference type="EC" id="2.1.1.63"/>
    </reaction>
</comment>